<accession>A8Q577</accession>
<feature type="domain" description="GH16" evidence="2">
    <location>
        <begin position="36"/>
        <end position="327"/>
    </location>
</feature>
<dbReference type="Gene3D" id="2.60.120.200">
    <property type="match status" value="1"/>
</dbReference>
<dbReference type="GO" id="GO:0004553">
    <property type="term" value="F:hydrolase activity, hydrolyzing O-glycosyl compounds"/>
    <property type="evidence" value="ECO:0007669"/>
    <property type="project" value="InterPro"/>
</dbReference>
<evidence type="ECO:0000256" key="1">
    <source>
        <dbReference type="SAM" id="SignalP"/>
    </source>
</evidence>
<dbReference type="VEuPathDB" id="FungiDB:MGL_2744"/>
<name>A8Q577_MALGO</name>
<protein>
    <recommendedName>
        <fullName evidence="2">GH16 domain-containing protein</fullName>
    </recommendedName>
</protein>
<dbReference type="KEGG" id="mgl:MGL_2744"/>
<dbReference type="InterPro" id="IPR050546">
    <property type="entry name" value="Glycosyl_Hydrlase_16"/>
</dbReference>
<dbReference type="InParanoid" id="A8Q577"/>
<dbReference type="InterPro" id="IPR013320">
    <property type="entry name" value="ConA-like_dom_sf"/>
</dbReference>
<sequence>MYVRLLVVTCLCVMHVQALNYSMCQEWSGSDFFNHFYWWSGPDPTHGLVDYVNQDVSRRSNLSYVDQNTGNFVLNVDTGDPVPRNGNWSHLVRRSNRIHSNHKFGDGFYILKLARMPTGCGTWPAFWTSTGSTWPDGGEIDIIENANGDGPNLSSLHAGANCNVDQKFNNNQQGYVIMASLRFLETYAYSETSCVRTAPINRDARVSLTTTIPLARASTTGTLSFTAISSPSPNMKKLLTRNYSGGGWFAMMRDTRVNGTGIGVYFWHKDTDRDQMPPQVAAPIHEAPTSLDGDHMEKWGKPQAYFGYNDGSNIQCDFENKFGLHEIIFDTTYVFVLPWVCVD</sequence>
<dbReference type="GeneID" id="5854667"/>
<gene>
    <name evidence="3" type="ORF">MGL_2744</name>
</gene>
<keyword evidence="4" id="KW-1185">Reference proteome</keyword>
<organism evidence="3 4">
    <name type="scientific">Malassezia globosa (strain ATCC MYA-4612 / CBS 7966)</name>
    <name type="common">Dandruff-associated fungus</name>
    <dbReference type="NCBI Taxonomy" id="425265"/>
    <lineage>
        <taxon>Eukaryota</taxon>
        <taxon>Fungi</taxon>
        <taxon>Dikarya</taxon>
        <taxon>Basidiomycota</taxon>
        <taxon>Ustilaginomycotina</taxon>
        <taxon>Malasseziomycetes</taxon>
        <taxon>Malasseziales</taxon>
        <taxon>Malasseziaceae</taxon>
        <taxon>Malassezia</taxon>
    </lineage>
</organism>
<dbReference type="PANTHER" id="PTHR10963">
    <property type="entry name" value="GLYCOSYL HYDROLASE-RELATED"/>
    <property type="match status" value="1"/>
</dbReference>
<evidence type="ECO:0000313" key="3">
    <source>
        <dbReference type="EMBL" id="EDP43148.1"/>
    </source>
</evidence>
<dbReference type="SUPFAM" id="SSF49899">
    <property type="entry name" value="Concanavalin A-like lectins/glucanases"/>
    <property type="match status" value="1"/>
</dbReference>
<feature type="chain" id="PRO_5002728097" description="GH16 domain-containing protein" evidence="1">
    <location>
        <begin position="19"/>
        <end position="343"/>
    </location>
</feature>
<evidence type="ECO:0000259" key="2">
    <source>
        <dbReference type="PROSITE" id="PS51762"/>
    </source>
</evidence>
<dbReference type="PROSITE" id="PS51762">
    <property type="entry name" value="GH16_2"/>
    <property type="match status" value="1"/>
</dbReference>
<feature type="signal peptide" evidence="1">
    <location>
        <begin position="1"/>
        <end position="18"/>
    </location>
</feature>
<dbReference type="InterPro" id="IPR000757">
    <property type="entry name" value="Beta-glucanase-like"/>
</dbReference>
<keyword evidence="1" id="KW-0732">Signal</keyword>
<evidence type="ECO:0000313" key="4">
    <source>
        <dbReference type="Proteomes" id="UP000008837"/>
    </source>
</evidence>
<dbReference type="STRING" id="425265.A8Q577"/>
<dbReference type="EMBL" id="AAYY01000009">
    <property type="protein sequence ID" value="EDP43148.1"/>
    <property type="molecule type" value="Genomic_DNA"/>
</dbReference>
<dbReference type="Proteomes" id="UP000008837">
    <property type="component" value="Unassembled WGS sequence"/>
</dbReference>
<dbReference type="AlphaFoldDB" id="A8Q577"/>
<dbReference type="OMA" id="CSYQPGC"/>
<dbReference type="OrthoDB" id="192832at2759"/>
<comment type="caution">
    <text evidence="3">The sequence shown here is derived from an EMBL/GenBank/DDBJ whole genome shotgun (WGS) entry which is preliminary data.</text>
</comment>
<dbReference type="RefSeq" id="XP_001730362.1">
    <property type="nucleotide sequence ID" value="XM_001730310.1"/>
</dbReference>
<dbReference type="Pfam" id="PF26113">
    <property type="entry name" value="GH16_XgeA"/>
    <property type="match status" value="1"/>
</dbReference>
<proteinExistence type="predicted"/>
<dbReference type="GO" id="GO:0009251">
    <property type="term" value="P:glucan catabolic process"/>
    <property type="evidence" value="ECO:0007669"/>
    <property type="project" value="TreeGrafter"/>
</dbReference>
<reference evidence="3 4" key="1">
    <citation type="journal article" date="2007" name="Proc. Natl. Acad. Sci. U.S.A.">
        <title>Dandruff-associated Malassezia genomes reveal convergent and divergent virulence traits shared with plant and human fungal pathogens.</title>
        <authorList>
            <person name="Xu J."/>
            <person name="Saunders C.W."/>
            <person name="Hu P."/>
            <person name="Grant R.A."/>
            <person name="Boekhout T."/>
            <person name="Kuramae E.E."/>
            <person name="Kronstad J.W."/>
            <person name="Deangelis Y.M."/>
            <person name="Reeder N.L."/>
            <person name="Johnstone K.R."/>
            <person name="Leland M."/>
            <person name="Fieno A.M."/>
            <person name="Begley W.M."/>
            <person name="Sun Y."/>
            <person name="Lacey M.P."/>
            <person name="Chaudhary T."/>
            <person name="Keough T."/>
            <person name="Chu L."/>
            <person name="Sears R."/>
            <person name="Yuan B."/>
            <person name="Dawson T.L.Jr."/>
        </authorList>
    </citation>
    <scope>NUCLEOTIDE SEQUENCE [LARGE SCALE GENOMIC DNA]</scope>
    <source>
        <strain evidence="4">ATCC MYA-4612 / CBS 7966</strain>
    </source>
</reference>
<dbReference type="PANTHER" id="PTHR10963:SF24">
    <property type="entry name" value="GLYCOSIDASE C21B10.07-RELATED"/>
    <property type="match status" value="1"/>
</dbReference>